<dbReference type="GO" id="GO:0004516">
    <property type="term" value="F:nicotinate phosphoribosyltransferase activity"/>
    <property type="evidence" value="ECO:0007669"/>
    <property type="project" value="UniProtKB-EC"/>
</dbReference>
<comment type="PTM">
    <text evidence="9">Transiently phosphorylated on a His residue during the reaction cycle. Phosphorylation strongly increases the affinity for substrates and increases the rate of nicotinate D-ribonucleotide production. Dephosphorylation regenerates the low-affinity form of the enzyme, leading to product release.</text>
</comment>
<dbReference type="GO" id="GO:0016757">
    <property type="term" value="F:glycosyltransferase activity"/>
    <property type="evidence" value="ECO:0007669"/>
    <property type="project" value="UniProtKB-KW"/>
</dbReference>
<evidence type="ECO:0000256" key="4">
    <source>
        <dbReference type="ARBA" id="ARBA00022553"/>
    </source>
</evidence>
<gene>
    <name evidence="13" type="ORF">K2F26_17610</name>
</gene>
<evidence type="ECO:0000256" key="7">
    <source>
        <dbReference type="ARBA" id="ARBA00022679"/>
    </source>
</evidence>
<evidence type="ECO:0000256" key="9">
    <source>
        <dbReference type="RuleBase" id="RU365100"/>
    </source>
</evidence>
<dbReference type="EC" id="6.3.4.21" evidence="3 9"/>
<proteinExistence type="inferred from homology"/>
<dbReference type="InterPro" id="IPR006405">
    <property type="entry name" value="Nic_PRibTrfase_pncB"/>
</dbReference>
<dbReference type="Gene3D" id="3.20.20.70">
    <property type="entry name" value="Aldolase class I"/>
    <property type="match status" value="1"/>
</dbReference>
<evidence type="ECO:0000256" key="2">
    <source>
        <dbReference type="ARBA" id="ARBA00010897"/>
    </source>
</evidence>
<reference evidence="13 14" key="1">
    <citation type="journal article" date="2022" name="J. Am. Chem. Soc.">
        <title>Biosynthesis of Guanitoxin Enables Global Environmental Detection in Freshwater Cyanobacteria.</title>
        <authorList>
            <person name="Lima S.T."/>
            <person name="Fallon T.R."/>
            <person name="Cordoza J.L."/>
            <person name="Chekan J.R."/>
            <person name="Delbaje E."/>
            <person name="Hopiavuori A.R."/>
            <person name="Alvarenga D.O."/>
            <person name="Wood S.M."/>
            <person name="Luhavaya H."/>
            <person name="Baumgartner J.T."/>
            <person name="Dorr F.A."/>
            <person name="Etchegaray A."/>
            <person name="Pinto E."/>
            <person name="McKinnie S.M.K."/>
            <person name="Fiore M.F."/>
            <person name="Moore B.S."/>
        </authorList>
    </citation>
    <scope>NUCLEOTIDE SEQUENCE [LARGE SCALE GENOMIC DNA]</scope>
    <source>
        <strain evidence="13 14">ITEP-024</strain>
    </source>
</reference>
<feature type="domain" description="Nicotinate phosphoribosyltransferase C-terminal" evidence="12">
    <location>
        <begin position="395"/>
        <end position="453"/>
    </location>
</feature>
<evidence type="ECO:0000259" key="12">
    <source>
        <dbReference type="Pfam" id="PF17956"/>
    </source>
</evidence>
<evidence type="ECO:0000313" key="13">
    <source>
        <dbReference type="EMBL" id="QYX30683.1"/>
    </source>
</evidence>
<comment type="catalytic activity">
    <reaction evidence="8 9">
        <text>5-phospho-alpha-D-ribose 1-diphosphate + nicotinate + ATP + H2O = nicotinate beta-D-ribonucleotide + ADP + phosphate + diphosphate</text>
        <dbReference type="Rhea" id="RHEA:36163"/>
        <dbReference type="ChEBI" id="CHEBI:15377"/>
        <dbReference type="ChEBI" id="CHEBI:30616"/>
        <dbReference type="ChEBI" id="CHEBI:32544"/>
        <dbReference type="ChEBI" id="CHEBI:33019"/>
        <dbReference type="ChEBI" id="CHEBI:43474"/>
        <dbReference type="ChEBI" id="CHEBI:57502"/>
        <dbReference type="ChEBI" id="CHEBI:58017"/>
        <dbReference type="ChEBI" id="CHEBI:456216"/>
        <dbReference type="EC" id="6.3.4.21"/>
    </reaction>
</comment>
<evidence type="ECO:0000313" key="14">
    <source>
        <dbReference type="Proteomes" id="UP000826540"/>
    </source>
</evidence>
<sequence length="463" mass="50759">MTAFADVDDDKNSYHNPELNLCPENYSLLTDLYQLTMAACYTGEGIEQKRASFELFVRRLPEGFGYLIAMGLAQALEYLANFRFNSAQIAALQRTGIFDHAPERFWSLLSEGSFTGDVWAVPEGTAVFANEPLLRIEAPLWQAQIVETYLLNTLNYQTLIATRAARLRDIAGEKATLLEFGTRRAFSPQGSLWAARAALAGGLDATSNVLAALQLGEKPSGTMAHALVMALSALEGSEQQAFTAFHQYFPGAPLLIDTFDTVAAAEKLAKKVNSGEMTLTGVRLDSGDLVSLSKQVRSLLPQITIFASGDLDEWEIQRLKNQGAEIDGYGLGTKLVTGTPVNGVYKLVDIDGIPVMKMSSGKFTYPGKKQIFRSFVDGKLQSDRLGLLDENSGKEKPLLELVMKSGKQIKPTESLQTIRERSSFSVASLPQETISLENPISVKVEISEMLQNLTNKTKSQYES</sequence>
<keyword evidence="4" id="KW-0597">Phosphoprotein</keyword>
<dbReference type="EMBL" id="CP080598">
    <property type="protein sequence ID" value="QYX30683.1"/>
    <property type="molecule type" value="Genomic_DNA"/>
</dbReference>
<dbReference type="Pfam" id="PF17956">
    <property type="entry name" value="NAPRTase_C"/>
    <property type="match status" value="1"/>
</dbReference>
<dbReference type="InterPro" id="IPR007229">
    <property type="entry name" value="Nic_PRibTrfase-Fam"/>
</dbReference>
<dbReference type="Pfam" id="PF17767">
    <property type="entry name" value="NAPRTase_N"/>
    <property type="match status" value="1"/>
</dbReference>
<evidence type="ECO:0000259" key="11">
    <source>
        <dbReference type="Pfam" id="PF17767"/>
    </source>
</evidence>
<keyword evidence="13" id="KW-0328">Glycosyltransferase</keyword>
<dbReference type="SUPFAM" id="SSF51690">
    <property type="entry name" value="Nicotinate/Quinolinate PRTase C-terminal domain-like"/>
    <property type="match status" value="1"/>
</dbReference>
<dbReference type="PANTHER" id="PTHR11098:SF1">
    <property type="entry name" value="NICOTINATE PHOSPHORIBOSYLTRANSFERASE"/>
    <property type="match status" value="1"/>
</dbReference>
<evidence type="ECO:0000256" key="6">
    <source>
        <dbReference type="ARBA" id="ARBA00022642"/>
    </source>
</evidence>
<evidence type="ECO:0000256" key="3">
    <source>
        <dbReference type="ARBA" id="ARBA00013236"/>
    </source>
</evidence>
<keyword evidence="14" id="KW-1185">Reference proteome</keyword>
<dbReference type="InterPro" id="IPR013785">
    <property type="entry name" value="Aldolase_TIM"/>
</dbReference>
<comment type="similarity">
    <text evidence="2 9">Belongs to the NAPRTase family.</text>
</comment>
<feature type="domain" description="Nicotinate phosphoribosyltransferase N-terminal" evidence="11">
    <location>
        <begin position="28"/>
        <end position="155"/>
    </location>
</feature>
<dbReference type="CDD" id="cd01570">
    <property type="entry name" value="NAPRTase_A"/>
    <property type="match status" value="1"/>
</dbReference>
<dbReference type="Pfam" id="PF04095">
    <property type="entry name" value="NAPRTase"/>
    <property type="match status" value="1"/>
</dbReference>
<dbReference type="InterPro" id="IPR040727">
    <property type="entry name" value="NAPRTase_N"/>
</dbReference>
<dbReference type="InterPro" id="IPR041525">
    <property type="entry name" value="N/Namide_PRibTrfase"/>
</dbReference>
<organism evidence="13 14">
    <name type="scientific">Sphaerospermopsis torques-reginae ITEP-024</name>
    <dbReference type="NCBI Taxonomy" id="984208"/>
    <lineage>
        <taxon>Bacteria</taxon>
        <taxon>Bacillati</taxon>
        <taxon>Cyanobacteriota</taxon>
        <taxon>Cyanophyceae</taxon>
        <taxon>Nostocales</taxon>
        <taxon>Aphanizomenonaceae</taxon>
        <taxon>Sphaerospermopsis</taxon>
        <taxon>Sphaerospermopsis torques-reginae</taxon>
    </lineage>
</organism>
<evidence type="ECO:0000259" key="10">
    <source>
        <dbReference type="Pfam" id="PF04095"/>
    </source>
</evidence>
<evidence type="ECO:0000256" key="5">
    <source>
        <dbReference type="ARBA" id="ARBA00022598"/>
    </source>
</evidence>
<accession>A0ABX8WW96</accession>
<dbReference type="InterPro" id="IPR036068">
    <property type="entry name" value="Nicotinate_pribotase-like_C"/>
</dbReference>
<keyword evidence="7 9" id="KW-0808">Transferase</keyword>
<dbReference type="InterPro" id="IPR041619">
    <property type="entry name" value="NAPRTase_C"/>
</dbReference>
<dbReference type="PIRSF" id="PIRSF000484">
    <property type="entry name" value="NAPRT"/>
    <property type="match status" value="1"/>
</dbReference>
<dbReference type="SUPFAM" id="SSF54675">
    <property type="entry name" value="Nicotinate/Quinolinate PRTase N-terminal domain-like"/>
    <property type="match status" value="1"/>
</dbReference>
<name>A0ABX8WW96_9CYAN</name>
<dbReference type="Proteomes" id="UP000826540">
    <property type="component" value="Chromosome"/>
</dbReference>
<feature type="domain" description="Nicotinate/nicotinamide phosphoribosyltransferase" evidence="10">
    <location>
        <begin position="177"/>
        <end position="297"/>
    </location>
</feature>
<evidence type="ECO:0000256" key="1">
    <source>
        <dbReference type="ARBA" id="ARBA00004952"/>
    </source>
</evidence>
<dbReference type="PANTHER" id="PTHR11098">
    <property type="entry name" value="NICOTINATE PHOSPHORIBOSYLTRANSFERASE"/>
    <property type="match status" value="1"/>
</dbReference>
<dbReference type="NCBIfam" id="NF009131">
    <property type="entry name" value="PRK12484.1"/>
    <property type="match status" value="1"/>
</dbReference>
<evidence type="ECO:0000256" key="8">
    <source>
        <dbReference type="ARBA" id="ARBA00048668"/>
    </source>
</evidence>
<dbReference type="NCBIfam" id="NF006696">
    <property type="entry name" value="PRK09243.1-3"/>
    <property type="match status" value="1"/>
</dbReference>
<dbReference type="Gene3D" id="3.20.140.10">
    <property type="entry name" value="nicotinate phosphoribosyltransferase"/>
    <property type="match status" value="3"/>
</dbReference>
<comment type="pathway">
    <text evidence="1 9">Cofactor biosynthesis; NAD(+) biosynthesis; nicotinate D-ribonucleotide from nicotinate: step 1/1.</text>
</comment>
<dbReference type="NCBIfam" id="TIGR01513">
    <property type="entry name" value="NAPRTase_put"/>
    <property type="match status" value="1"/>
</dbReference>
<dbReference type="RefSeq" id="WP_220608832.1">
    <property type="nucleotide sequence ID" value="NZ_CP080598.1"/>
</dbReference>
<comment type="function">
    <text evidence="9">Catalyzes the first step in the biosynthesis of NAD from nicotinic acid, the ATP-dependent synthesis of beta-nicotinate D-ribonucleotide from nicotinate and 5-phospho-D-ribose 1-phosphate.</text>
</comment>
<protein>
    <recommendedName>
        <fullName evidence="3 9">Nicotinate phosphoribosyltransferase</fullName>
        <ecNumber evidence="3 9">6.3.4.21</ecNumber>
    </recommendedName>
</protein>
<keyword evidence="5 9" id="KW-0436">Ligase</keyword>
<keyword evidence="6 9" id="KW-0662">Pyridine nucleotide biosynthesis</keyword>